<feature type="compositionally biased region" description="Polar residues" evidence="1">
    <location>
        <begin position="1"/>
        <end position="10"/>
    </location>
</feature>
<name>A0AA39RXG1_ACESA</name>
<accession>A0AA39RXG1</accession>
<feature type="region of interest" description="Disordered" evidence="1">
    <location>
        <begin position="1"/>
        <end position="84"/>
    </location>
</feature>
<dbReference type="AlphaFoldDB" id="A0AA39RXG1"/>
<organism evidence="2 3">
    <name type="scientific">Acer saccharum</name>
    <name type="common">Sugar maple</name>
    <dbReference type="NCBI Taxonomy" id="4024"/>
    <lineage>
        <taxon>Eukaryota</taxon>
        <taxon>Viridiplantae</taxon>
        <taxon>Streptophyta</taxon>
        <taxon>Embryophyta</taxon>
        <taxon>Tracheophyta</taxon>
        <taxon>Spermatophyta</taxon>
        <taxon>Magnoliopsida</taxon>
        <taxon>eudicotyledons</taxon>
        <taxon>Gunneridae</taxon>
        <taxon>Pentapetalae</taxon>
        <taxon>rosids</taxon>
        <taxon>malvids</taxon>
        <taxon>Sapindales</taxon>
        <taxon>Sapindaceae</taxon>
        <taxon>Hippocastanoideae</taxon>
        <taxon>Acereae</taxon>
        <taxon>Acer</taxon>
    </lineage>
</organism>
<feature type="compositionally biased region" description="Polar residues" evidence="1">
    <location>
        <begin position="54"/>
        <end position="68"/>
    </location>
</feature>
<evidence type="ECO:0000313" key="3">
    <source>
        <dbReference type="Proteomes" id="UP001168877"/>
    </source>
</evidence>
<sequence length="282" mass="30791">MVSYGRQGSKNVKGRYGRNGIGSSGVAEKSGNIGKVLGNSSGKRADGGLEQGKSGKSPQINSDISSNHPSKHIPTAHSNPSGSRFDILRDDFDVMLTDDEVLANNNCSGSISHKGKVVLTGITNQHGSLGEKNTRNLSQGNKKNFRRKDKMFTGGNQLVNTSSYQKVSTNSKGSNHFPRNISKAVEEENVDSANMLRQLHIEVKEFEANFVEHIEIAQDVNQDWGALYGGTLSSWIPCRGAMYRGTLSLWIACKPRGMNGGMRCNRIIQRGAQVLGRKNRVW</sequence>
<comment type="caution">
    <text evidence="2">The sequence shown here is derived from an EMBL/GenBank/DDBJ whole genome shotgun (WGS) entry which is preliminary data.</text>
</comment>
<dbReference type="Proteomes" id="UP001168877">
    <property type="component" value="Unassembled WGS sequence"/>
</dbReference>
<reference evidence="2" key="2">
    <citation type="submission" date="2023-06" db="EMBL/GenBank/DDBJ databases">
        <authorList>
            <person name="Swenson N.G."/>
            <person name="Wegrzyn J.L."/>
            <person name="Mcevoy S.L."/>
        </authorList>
    </citation>
    <scope>NUCLEOTIDE SEQUENCE</scope>
    <source>
        <strain evidence="2">NS2018</strain>
        <tissue evidence="2">Leaf</tissue>
    </source>
</reference>
<gene>
    <name evidence="2" type="ORF">LWI29_006237</name>
</gene>
<dbReference type="EMBL" id="JAUESC010000384">
    <property type="protein sequence ID" value="KAK0580787.1"/>
    <property type="molecule type" value="Genomic_DNA"/>
</dbReference>
<keyword evidence="3" id="KW-1185">Reference proteome</keyword>
<evidence type="ECO:0000256" key="1">
    <source>
        <dbReference type="SAM" id="MobiDB-lite"/>
    </source>
</evidence>
<reference evidence="2" key="1">
    <citation type="journal article" date="2022" name="Plant J.">
        <title>Strategies of tolerance reflected in two North American maple genomes.</title>
        <authorList>
            <person name="McEvoy S.L."/>
            <person name="Sezen U.U."/>
            <person name="Trouern-Trend A."/>
            <person name="McMahon S.M."/>
            <person name="Schaberg P.G."/>
            <person name="Yang J."/>
            <person name="Wegrzyn J.L."/>
            <person name="Swenson N.G."/>
        </authorList>
    </citation>
    <scope>NUCLEOTIDE SEQUENCE</scope>
    <source>
        <strain evidence="2">NS2018</strain>
    </source>
</reference>
<evidence type="ECO:0000313" key="2">
    <source>
        <dbReference type="EMBL" id="KAK0580787.1"/>
    </source>
</evidence>
<protein>
    <submittedName>
        <fullName evidence="2">Uncharacterized protein</fullName>
    </submittedName>
</protein>
<proteinExistence type="predicted"/>